<gene>
    <name evidence="2" type="ORF">FLAG1_05944</name>
</gene>
<dbReference type="EMBL" id="JXCE01000106">
    <property type="protein sequence ID" value="KPA41145.1"/>
    <property type="molecule type" value="Genomic_DNA"/>
</dbReference>
<evidence type="ECO:0000313" key="2">
    <source>
        <dbReference type="EMBL" id="KPA41145.1"/>
    </source>
</evidence>
<proteinExistence type="predicted"/>
<dbReference type="OrthoDB" id="5031569at2759"/>
<reference evidence="2 3" key="1">
    <citation type="submission" date="2015-04" db="EMBL/GenBank/DDBJ databases">
        <title>The draft genome sequence of Fusarium langsethiae, a T-2/HT-2 mycotoxin producer.</title>
        <authorList>
            <person name="Lysoe E."/>
            <person name="Divon H.H."/>
            <person name="Terzi V."/>
            <person name="Orru L."/>
            <person name="Lamontanara A."/>
            <person name="Kolseth A.-K."/>
            <person name="Frandsen R.J."/>
            <person name="Nielsen K."/>
            <person name="Thrane U."/>
        </authorList>
    </citation>
    <scope>NUCLEOTIDE SEQUENCE [LARGE SCALE GENOMIC DNA]</scope>
    <source>
        <strain evidence="2 3">Fl201059</strain>
    </source>
</reference>
<name>A0A0N0DEG9_FUSLA</name>
<organism evidence="2 3">
    <name type="scientific">Fusarium langsethiae</name>
    <dbReference type="NCBI Taxonomy" id="179993"/>
    <lineage>
        <taxon>Eukaryota</taxon>
        <taxon>Fungi</taxon>
        <taxon>Dikarya</taxon>
        <taxon>Ascomycota</taxon>
        <taxon>Pezizomycotina</taxon>
        <taxon>Sordariomycetes</taxon>
        <taxon>Hypocreomycetidae</taxon>
        <taxon>Hypocreales</taxon>
        <taxon>Nectriaceae</taxon>
        <taxon>Fusarium</taxon>
    </lineage>
</organism>
<accession>A0A0N0DEG9</accession>
<comment type="caution">
    <text evidence="2">The sequence shown here is derived from an EMBL/GenBank/DDBJ whole genome shotgun (WGS) entry which is preliminary data.</text>
</comment>
<sequence length="79" mass="8692">MGNCLCRASDVEDDNDSGYHRAVVDVRTKEKDVHPNSPVYSEPPPYQPSEAVPVVVQDDGIYPAEKVENMPAEPTKAHV</sequence>
<protein>
    <submittedName>
        <fullName evidence="2">Uncharacterized protein</fullName>
    </submittedName>
</protein>
<dbReference type="AlphaFoldDB" id="A0A0N0DEG9"/>
<dbReference type="Proteomes" id="UP000037904">
    <property type="component" value="Unassembled WGS sequence"/>
</dbReference>
<keyword evidence="3" id="KW-1185">Reference proteome</keyword>
<feature type="region of interest" description="Disordered" evidence="1">
    <location>
        <begin position="29"/>
        <end position="50"/>
    </location>
</feature>
<evidence type="ECO:0000256" key="1">
    <source>
        <dbReference type="SAM" id="MobiDB-lite"/>
    </source>
</evidence>
<evidence type="ECO:0000313" key="3">
    <source>
        <dbReference type="Proteomes" id="UP000037904"/>
    </source>
</evidence>